<gene>
    <name evidence="2" type="ORF">B5807_08015</name>
</gene>
<dbReference type="InParanoid" id="A0A1Y2LSI8"/>
<reference evidence="2 3" key="1">
    <citation type="journal article" date="2017" name="Genome Announc.">
        <title>Genome sequence of the saprophytic ascomycete Epicoccum nigrum ICMP 19927 strain isolated from New Zealand.</title>
        <authorList>
            <person name="Fokin M."/>
            <person name="Fleetwood D."/>
            <person name="Weir B.S."/>
            <person name="Villas-Boas S.G."/>
        </authorList>
    </citation>
    <scope>NUCLEOTIDE SEQUENCE [LARGE SCALE GENOMIC DNA]</scope>
    <source>
        <strain evidence="2 3">ICMP 19927</strain>
    </source>
</reference>
<evidence type="ECO:0000313" key="3">
    <source>
        <dbReference type="Proteomes" id="UP000193240"/>
    </source>
</evidence>
<dbReference type="EMBL" id="KZ107852">
    <property type="protein sequence ID" value="OSS46187.1"/>
    <property type="molecule type" value="Genomic_DNA"/>
</dbReference>
<evidence type="ECO:0000256" key="1">
    <source>
        <dbReference type="SAM" id="MobiDB-lite"/>
    </source>
</evidence>
<organism evidence="2 3">
    <name type="scientific">Epicoccum nigrum</name>
    <name type="common">Soil fungus</name>
    <name type="synonym">Epicoccum purpurascens</name>
    <dbReference type="NCBI Taxonomy" id="105696"/>
    <lineage>
        <taxon>Eukaryota</taxon>
        <taxon>Fungi</taxon>
        <taxon>Dikarya</taxon>
        <taxon>Ascomycota</taxon>
        <taxon>Pezizomycotina</taxon>
        <taxon>Dothideomycetes</taxon>
        <taxon>Pleosporomycetidae</taxon>
        <taxon>Pleosporales</taxon>
        <taxon>Pleosporineae</taxon>
        <taxon>Didymellaceae</taxon>
        <taxon>Epicoccum</taxon>
    </lineage>
</organism>
<name>A0A1Y2LSI8_EPING</name>
<feature type="region of interest" description="Disordered" evidence="1">
    <location>
        <begin position="1"/>
        <end position="25"/>
    </location>
</feature>
<keyword evidence="3" id="KW-1185">Reference proteome</keyword>
<accession>A0A1Y2LSI8</accession>
<dbReference type="Proteomes" id="UP000193240">
    <property type="component" value="Unassembled WGS sequence"/>
</dbReference>
<proteinExistence type="predicted"/>
<feature type="compositionally biased region" description="Polar residues" evidence="1">
    <location>
        <begin position="7"/>
        <end position="25"/>
    </location>
</feature>
<sequence>MFEVLHSRTSAQSGLTSAKAPSQHPSSYTIPDLTYLKYSLRAAILAAWKATLSHMFATFCSDRSFHSEVCPIPFACQALGSVIALSRAVNKTPLTTIPFVVTYICLHLTCCQLCCNNSALSWHPQIHHV</sequence>
<protein>
    <submittedName>
        <fullName evidence="2">Uncharacterized protein</fullName>
    </submittedName>
</protein>
<dbReference type="AlphaFoldDB" id="A0A1Y2LSI8"/>
<evidence type="ECO:0000313" key="2">
    <source>
        <dbReference type="EMBL" id="OSS46187.1"/>
    </source>
</evidence>